<dbReference type="InterPro" id="IPR029045">
    <property type="entry name" value="ClpP/crotonase-like_dom_sf"/>
</dbReference>
<gene>
    <name evidence="15" type="ORF">F9B16_09650</name>
</gene>
<evidence type="ECO:0000256" key="5">
    <source>
        <dbReference type="ARBA" id="ARBA00022832"/>
    </source>
</evidence>
<feature type="domain" description="3-hydroxyacyl-CoA dehydrogenase NAD binding" evidence="14">
    <location>
        <begin position="323"/>
        <end position="499"/>
    </location>
</feature>
<dbReference type="GO" id="GO:0070403">
    <property type="term" value="F:NAD+ binding"/>
    <property type="evidence" value="ECO:0007669"/>
    <property type="project" value="InterPro"/>
</dbReference>
<name>A0A6L3VXJ7_9ACTN</name>
<evidence type="ECO:0000256" key="9">
    <source>
        <dbReference type="ARBA" id="ARBA00023098"/>
    </source>
</evidence>
<comment type="pathway">
    <text evidence="1">Lipid metabolism; fatty acid beta-oxidation.</text>
</comment>
<dbReference type="PANTHER" id="PTHR43612:SF3">
    <property type="entry name" value="TRIFUNCTIONAL ENZYME SUBUNIT ALPHA, MITOCHONDRIAL"/>
    <property type="match status" value="1"/>
</dbReference>
<evidence type="ECO:0000256" key="4">
    <source>
        <dbReference type="ARBA" id="ARBA00009463"/>
    </source>
</evidence>
<protein>
    <submittedName>
        <fullName evidence="15">3-hydroxyacyl-CoA dehydrogenase</fullName>
    </submittedName>
</protein>
<comment type="pathway">
    <text evidence="2">Lipid metabolism; butanoate metabolism.</text>
</comment>
<keyword evidence="10" id="KW-0456">Lyase</keyword>
<dbReference type="Gene3D" id="3.40.50.720">
    <property type="entry name" value="NAD(P)-binding Rossmann-like Domain"/>
    <property type="match status" value="1"/>
</dbReference>
<dbReference type="FunFam" id="3.40.50.720:FF:000009">
    <property type="entry name" value="Fatty oxidation complex, alpha subunit"/>
    <property type="match status" value="1"/>
</dbReference>
<dbReference type="InterPro" id="IPR050136">
    <property type="entry name" value="FA_oxidation_alpha_subunit"/>
</dbReference>
<evidence type="ECO:0000259" key="14">
    <source>
        <dbReference type="Pfam" id="PF02737"/>
    </source>
</evidence>
<keyword evidence="11" id="KW-0511">Multifunctional enzyme</keyword>
<dbReference type="Proteomes" id="UP000483004">
    <property type="component" value="Unassembled WGS sequence"/>
</dbReference>
<evidence type="ECO:0000256" key="8">
    <source>
        <dbReference type="ARBA" id="ARBA00023027"/>
    </source>
</evidence>
<dbReference type="Gene3D" id="3.90.226.10">
    <property type="entry name" value="2-enoyl-CoA Hydratase, Chain A, domain 1"/>
    <property type="match status" value="1"/>
</dbReference>
<keyword evidence="9" id="KW-0443">Lipid metabolism</keyword>
<evidence type="ECO:0000256" key="3">
    <source>
        <dbReference type="ARBA" id="ARBA00007005"/>
    </source>
</evidence>
<dbReference type="PANTHER" id="PTHR43612">
    <property type="entry name" value="TRIFUNCTIONAL ENZYME SUBUNIT ALPHA"/>
    <property type="match status" value="1"/>
</dbReference>
<comment type="similarity">
    <text evidence="3">In the central section; belongs to the 3-hydroxyacyl-CoA dehydrogenase family.</text>
</comment>
<keyword evidence="8" id="KW-0520">NAD</keyword>
<dbReference type="Pfam" id="PF02737">
    <property type="entry name" value="3HCDH_N"/>
    <property type="match status" value="1"/>
</dbReference>
<feature type="domain" description="3-hydroxyacyl-CoA dehydrogenase C-terminal" evidence="13">
    <location>
        <begin position="502"/>
        <end position="596"/>
    </location>
</feature>
<evidence type="ECO:0000256" key="12">
    <source>
        <dbReference type="ARBA" id="ARBA00049556"/>
    </source>
</evidence>
<keyword evidence="16" id="KW-1185">Reference proteome</keyword>
<dbReference type="CDD" id="cd06558">
    <property type="entry name" value="crotonase-like"/>
    <property type="match status" value="1"/>
</dbReference>
<keyword evidence="7" id="KW-0560">Oxidoreductase</keyword>
<evidence type="ECO:0000256" key="10">
    <source>
        <dbReference type="ARBA" id="ARBA00023239"/>
    </source>
</evidence>
<dbReference type="UniPathway" id="UPA00659"/>
<comment type="caution">
    <text evidence="15">The sequence shown here is derived from an EMBL/GenBank/DDBJ whole genome shotgun (WGS) entry which is preliminary data.</text>
</comment>
<evidence type="ECO:0000313" key="16">
    <source>
        <dbReference type="Proteomes" id="UP000483004"/>
    </source>
</evidence>
<evidence type="ECO:0000256" key="7">
    <source>
        <dbReference type="ARBA" id="ARBA00023002"/>
    </source>
</evidence>
<dbReference type="RefSeq" id="WP_151539657.1">
    <property type="nucleotide sequence ID" value="NZ_WBMR01000018.1"/>
</dbReference>
<reference evidence="15 16" key="1">
    <citation type="submission" date="2019-09" db="EMBL/GenBank/DDBJ databases">
        <title>Actinomadura physcomitrii sp. nov., a novel actinomycete isolated from moss [Physcomitrium sphaericum (Ludw) Fuernr].</title>
        <authorList>
            <person name="Liu C."/>
            <person name="Zhuang X."/>
        </authorList>
    </citation>
    <scope>NUCLEOTIDE SEQUENCE [LARGE SCALE GENOMIC DNA]</scope>
    <source>
        <strain evidence="15 16">CYP1-1B</strain>
    </source>
</reference>
<evidence type="ECO:0000259" key="13">
    <source>
        <dbReference type="Pfam" id="PF00725"/>
    </source>
</evidence>
<dbReference type="InterPro" id="IPR001753">
    <property type="entry name" value="Enoyl-CoA_hydra/iso"/>
</dbReference>
<dbReference type="Pfam" id="PF00378">
    <property type="entry name" value="ECH_1"/>
    <property type="match status" value="1"/>
</dbReference>
<keyword evidence="6" id="KW-0442">Lipid degradation</keyword>
<dbReference type="GO" id="GO:0016509">
    <property type="term" value="F:long-chain (3S)-3-hydroxyacyl-CoA dehydrogenase (NAD+) activity"/>
    <property type="evidence" value="ECO:0007669"/>
    <property type="project" value="TreeGrafter"/>
</dbReference>
<evidence type="ECO:0000256" key="2">
    <source>
        <dbReference type="ARBA" id="ARBA00005086"/>
    </source>
</evidence>
<dbReference type="GO" id="GO:0004300">
    <property type="term" value="F:enoyl-CoA hydratase activity"/>
    <property type="evidence" value="ECO:0007669"/>
    <property type="project" value="TreeGrafter"/>
</dbReference>
<dbReference type="AlphaFoldDB" id="A0A6L3VXJ7"/>
<comment type="similarity">
    <text evidence="4">Belongs to the 3-hydroxyacyl-CoA dehydrogenase family.</text>
</comment>
<dbReference type="OrthoDB" id="3229174at2"/>
<dbReference type="SUPFAM" id="SSF52096">
    <property type="entry name" value="ClpP/crotonase"/>
    <property type="match status" value="1"/>
</dbReference>
<dbReference type="InterPro" id="IPR008927">
    <property type="entry name" value="6-PGluconate_DH-like_C_sf"/>
</dbReference>
<dbReference type="InterPro" id="IPR006176">
    <property type="entry name" value="3-OHacyl-CoA_DH_NAD-bd"/>
</dbReference>
<evidence type="ECO:0000256" key="11">
    <source>
        <dbReference type="ARBA" id="ARBA00023268"/>
    </source>
</evidence>
<dbReference type="Gene3D" id="1.10.1040.50">
    <property type="match status" value="1"/>
</dbReference>
<dbReference type="SUPFAM" id="SSF48179">
    <property type="entry name" value="6-phosphogluconate dehydrogenase C-terminal domain-like"/>
    <property type="match status" value="2"/>
</dbReference>
<dbReference type="Pfam" id="PF00725">
    <property type="entry name" value="3HCDH"/>
    <property type="match status" value="1"/>
</dbReference>
<dbReference type="GO" id="GO:0006635">
    <property type="term" value="P:fatty acid beta-oxidation"/>
    <property type="evidence" value="ECO:0007669"/>
    <property type="project" value="UniProtKB-UniPathway"/>
</dbReference>
<evidence type="ECO:0000313" key="15">
    <source>
        <dbReference type="EMBL" id="KAB2384877.1"/>
    </source>
</evidence>
<dbReference type="InterPro" id="IPR036291">
    <property type="entry name" value="NAD(P)-bd_dom_sf"/>
</dbReference>
<evidence type="ECO:0000256" key="6">
    <source>
        <dbReference type="ARBA" id="ARBA00022963"/>
    </source>
</evidence>
<accession>A0A6L3VXJ7</accession>
<evidence type="ECO:0000256" key="1">
    <source>
        <dbReference type="ARBA" id="ARBA00005005"/>
    </source>
</evidence>
<sequence>MTTDSPIRWAHDDGIVVLTLDDPTQSANTMTDSFRAALGTTVDRLEAERDAIRGVVITSAKKVFFAGGDLRDILRTTRDDVAKNPDYGRIVKGHLRRLETLGRPVVAAIGGAALGGGLELALAAHHRVVVDDPAIPLGLPEVTLGLLPGGGGVVRTVRMLGITAALDRVLLPGTRFTPAQARDLGLVDALVPSAAGLLPAAKEWIAANPAPVQPWDRPGHRLPGGDPADPAFAAGLPRLTANLRKRLGGANLPAPHHILAAAVEGAQVDFETALEIEARYFADLVTGPTAKNMIKAFFVDMRRVRGPRGRPPGPATFAPDRAVVLGAGMMGAGIAHACAAAGMHVVLTDTSMAAAERGKERVAGVLADAVARGRLGTGDRDRILSRITPAADAAQASVARLVIEAVFEDPAVKADALAAVEPHLAEDALIASNTSTLPITGLAEGTSDPSGFVGLHFFSPVHKMPLVEVIRGKATSDETLHRALDVVRLLKKTAIVVNDSRGFFTSRVIRTFNDEGLRMLAEGVPAPSIEQACRQAGYPTPVLQLSDELNFALMRRIRAVGRAEGEAPGVAEQVVVRMLDEYGRGGRTAGAGFYDYASGRRARLWPGLPDAFGGDRTDVPFQDLVERLLFIEAIEAVRCLDERVIESAADANVGSLLGIGYPRWTGGVLQYIDGYDGGPAGFAARARQLADAYGDRFLPPPSLLTGAERADRYAGEPA</sequence>
<proteinExistence type="inferred from homology"/>
<dbReference type="InterPro" id="IPR006108">
    <property type="entry name" value="3HC_DH_C"/>
</dbReference>
<dbReference type="EMBL" id="WBMR01000018">
    <property type="protein sequence ID" value="KAB2384877.1"/>
    <property type="molecule type" value="Genomic_DNA"/>
</dbReference>
<comment type="catalytic activity">
    <reaction evidence="12">
        <text>a (3S)-3-hydroxyacyl-CoA + NAD(+) = a 3-oxoacyl-CoA + NADH + H(+)</text>
        <dbReference type="Rhea" id="RHEA:22432"/>
        <dbReference type="ChEBI" id="CHEBI:15378"/>
        <dbReference type="ChEBI" id="CHEBI:57318"/>
        <dbReference type="ChEBI" id="CHEBI:57540"/>
        <dbReference type="ChEBI" id="CHEBI:57945"/>
        <dbReference type="ChEBI" id="CHEBI:90726"/>
        <dbReference type="EC" id="1.1.1.35"/>
    </reaction>
</comment>
<dbReference type="SUPFAM" id="SSF51735">
    <property type="entry name" value="NAD(P)-binding Rossmann-fold domains"/>
    <property type="match status" value="1"/>
</dbReference>
<organism evidence="15 16">
    <name type="scientific">Actinomadura montaniterrae</name>
    <dbReference type="NCBI Taxonomy" id="1803903"/>
    <lineage>
        <taxon>Bacteria</taxon>
        <taxon>Bacillati</taxon>
        <taxon>Actinomycetota</taxon>
        <taxon>Actinomycetes</taxon>
        <taxon>Streptosporangiales</taxon>
        <taxon>Thermomonosporaceae</taxon>
        <taxon>Actinomadura</taxon>
    </lineage>
</organism>
<keyword evidence="5" id="KW-0276">Fatty acid metabolism</keyword>